<dbReference type="KEGG" id="phet:94288782"/>
<dbReference type="Proteomes" id="UP000674318">
    <property type="component" value="Chromosome 32"/>
</dbReference>
<organism evidence="3 4">
    <name type="scientific">Porcisia hertigi</name>
    <dbReference type="NCBI Taxonomy" id="2761500"/>
    <lineage>
        <taxon>Eukaryota</taxon>
        <taxon>Discoba</taxon>
        <taxon>Euglenozoa</taxon>
        <taxon>Kinetoplastea</taxon>
        <taxon>Metakinetoplastina</taxon>
        <taxon>Trypanosomatida</taxon>
        <taxon>Trypanosomatidae</taxon>
        <taxon>Leishmaniinae</taxon>
        <taxon>Porcisia</taxon>
    </lineage>
</organism>
<feature type="compositionally biased region" description="Pro residues" evidence="2">
    <location>
        <begin position="453"/>
        <end position="465"/>
    </location>
</feature>
<feature type="compositionally biased region" description="Basic residues" evidence="2">
    <location>
        <begin position="831"/>
        <end position="840"/>
    </location>
</feature>
<feature type="compositionally biased region" description="Basic and acidic residues" evidence="2">
    <location>
        <begin position="403"/>
        <end position="417"/>
    </location>
</feature>
<dbReference type="EMBL" id="JAFJZO010000032">
    <property type="protein sequence ID" value="KAG5496379.1"/>
    <property type="molecule type" value="Genomic_DNA"/>
</dbReference>
<feature type="region of interest" description="Disordered" evidence="2">
    <location>
        <begin position="1330"/>
        <end position="1350"/>
    </location>
</feature>
<sequence>MRRGAEERSMAERVPRVASPSPTVEDSTSPFTSLATTSWAESLDVYSDSADEGSIASGSPPFLSRHASDSLLNSPFEVGSPIVLLGDVSESTAVDLEAQPEGQHTQYLLQTHPKPSLFSSALSLRSSFFSYTSDASTSAELLPTSESPASTLFPLRTALPANEEPLKKTESWSPRSQPAAPALLSVASAAEWNPGAREGGASPLSSSLSSFGLPAKTQTVSSQLSTSSLLVPPPFPAASATATQVLPCCTDNEEQQPSCTSTLAALPLPPSRSPSPASDVPPDKMHELMCSGSSSKEPEVADAVSTLLSSTLTEPPLPTSSSFTITPLAPSPLPPPVTAHTEANDCKSLSQLATSLLVDEADSLVDELHAQSRVNTMALSWVPMPLPAGLVTKPRRRVKACKRTSDVAGHSDERADQVDSSPIEKRKRTRKGAKERASGTEAAASVAEGGMPAPAPPPPPPPASPPRRECISKTPTEDADQSPMATMDSSDTHLAAAQGSGAATAQKKKRNAVQLPAKSSTSPLQASCTGAAHISLSPLTAKLSTVPRVEDRALVADDVPLLNLYANSSNLSAIATSITLGAYEPLPAPSVSLRSQGQKLKKMRPRKVGAPPTAATPQDGIEPLAGQFSVEVTGEEAVAVLAVATPPPQSPPSPPAPQGSVRSERLKGGGASRSWPVEGGTSAASSTEATAKRTTSAVSVALSGSKRRRAQRADASTSDFLPSKGNNDTHDYDNAVAPAESTVRRAVDVKPSPLETQRFPTGASASASPSGRPCLWIELAEGFQEAHGSLLRQLCVCWARLHQEGCLRNYGDVRPPIGPPSLSWSSTSNGSRRKRTRRMARGNTGVAGEGSPPEHTNRRANNGLIVLLCPPSLSVEETLRWWTQRAHVEHSYMPPLLAVSMSEDSSPSASRRVEGVPGAPQGLMGPVEHRFFKGVIEQATSMYCIDAARSIAVSCSAAGYAALAQLLSSGQVFESLRVCVDVLGSASDLLPITSLVKAALKDDADVGSLTAVLAITAPGRDTDPSSSPEGGQRSSLVQAEFFAELCQWNGLAAALQQQPRRPQMVLRRVCVDTAFRSSFVSKGGMDLGGAAGSFSASKDAPERALSASSIADSSLPQQPRQQWFTHGMVLPATRNEDTFASSAHREDRVLASQPPPVALVPAHMSAFYLFGRVLFTSDNYATAVNVVDSHSRVSQRHLSDYLSDYSCVTTGPLRYSVSATIRRYLQVRIVVTLSPLLALVNRETATQQLGSSIFSSNGADVSLPSTSALLAPVMLLARLQWRTVVPSLSCTCNPRLYEQVPHTEDGVKVCRHLAELFHYFVTHHFSVVGHPSAQRDQPPPQHQLQTAPVHSEPISYSLGPQVAPCITSLEQRQLSRRSGRRRRSSGAADTLANNSLSSALNTHTPHLSLDAEGSVSQEKKKKVNLESAGSPSSTRPPGRRCSLRHDASGALSFEARRDSPPARPSPKVRRSSAVAAAAGASAPSSTTASAAGTDFHTEALQYALRLVQERLRDSGGGRSVDGGGTSLGAALATEDGESLQHPSGPSPPPRLRKRARSGVCSGEKSEHVQALRLVEKLLCDQLR</sequence>
<feature type="region of interest" description="Disordered" evidence="2">
    <location>
        <begin position="1370"/>
        <end position="1492"/>
    </location>
</feature>
<feature type="region of interest" description="Disordered" evidence="2">
    <location>
        <begin position="1513"/>
        <end position="1566"/>
    </location>
</feature>
<dbReference type="RefSeq" id="XP_067754862.1">
    <property type="nucleotide sequence ID" value="XM_067898705.1"/>
</dbReference>
<feature type="region of interest" description="Disordered" evidence="2">
    <location>
        <begin position="644"/>
        <end position="769"/>
    </location>
</feature>
<dbReference type="PANTHER" id="PTHR13037:SF24">
    <property type="entry name" value="POLYCOMB PROTEIN PCL-RELATED"/>
    <property type="match status" value="1"/>
</dbReference>
<feature type="compositionally biased region" description="Low complexity" evidence="2">
    <location>
        <begin position="495"/>
        <end position="505"/>
    </location>
</feature>
<feature type="region of interest" description="Disordered" evidence="2">
    <location>
        <begin position="817"/>
        <end position="857"/>
    </location>
</feature>
<evidence type="ECO:0000313" key="4">
    <source>
        <dbReference type="Proteomes" id="UP000674318"/>
    </source>
</evidence>
<feature type="compositionally biased region" description="Basic and acidic residues" evidence="2">
    <location>
        <begin position="1"/>
        <end position="15"/>
    </location>
</feature>
<feature type="compositionally biased region" description="Pro residues" evidence="2">
    <location>
        <begin position="645"/>
        <end position="657"/>
    </location>
</feature>
<feature type="region of interest" description="Disordered" evidence="2">
    <location>
        <begin position="396"/>
        <end position="525"/>
    </location>
</feature>
<evidence type="ECO:0000256" key="1">
    <source>
        <dbReference type="ARBA" id="ARBA00022581"/>
    </source>
</evidence>
<feature type="compositionally biased region" description="Polar residues" evidence="2">
    <location>
        <begin position="20"/>
        <end position="32"/>
    </location>
</feature>
<protein>
    <submittedName>
        <fullName evidence="3">Uncharacterized protein</fullName>
    </submittedName>
</protein>
<comment type="caution">
    <text evidence="3">The sequence shown here is derived from an EMBL/GenBank/DDBJ whole genome shotgun (WGS) entry which is preliminary data.</text>
</comment>
<feature type="compositionally biased region" description="Gly residues" evidence="2">
    <location>
        <begin position="1516"/>
        <end position="1526"/>
    </location>
</feature>
<feature type="compositionally biased region" description="Polar residues" evidence="2">
    <location>
        <begin position="714"/>
        <end position="726"/>
    </location>
</feature>
<keyword evidence="4" id="KW-1185">Reference proteome</keyword>
<dbReference type="GeneID" id="94288782"/>
<proteinExistence type="predicted"/>
<evidence type="ECO:0000256" key="2">
    <source>
        <dbReference type="SAM" id="MobiDB-lite"/>
    </source>
</evidence>
<feature type="region of interest" description="Disordered" evidence="2">
    <location>
        <begin position="1"/>
        <end position="32"/>
    </location>
</feature>
<feature type="compositionally biased region" description="Low complexity" evidence="2">
    <location>
        <begin position="681"/>
        <end position="697"/>
    </location>
</feature>
<accession>A0A836HP34</accession>
<evidence type="ECO:0000313" key="3">
    <source>
        <dbReference type="EMBL" id="KAG5496379.1"/>
    </source>
</evidence>
<name>A0A836HP34_9TRYP</name>
<dbReference type="OrthoDB" id="267734at2759"/>
<feature type="compositionally biased region" description="Basic residues" evidence="2">
    <location>
        <begin position="1374"/>
        <end position="1384"/>
    </location>
</feature>
<feature type="region of interest" description="Disordered" evidence="2">
    <location>
        <begin position="593"/>
        <end position="622"/>
    </location>
</feature>
<gene>
    <name evidence="3" type="ORF">JKF63_02681</name>
</gene>
<dbReference type="PANTHER" id="PTHR13037">
    <property type="entry name" value="FORMIN"/>
    <property type="match status" value="1"/>
</dbReference>
<feature type="compositionally biased region" description="Low complexity" evidence="2">
    <location>
        <begin position="1471"/>
        <end position="1492"/>
    </location>
</feature>
<feature type="region of interest" description="Disordered" evidence="2">
    <location>
        <begin position="262"/>
        <end position="295"/>
    </location>
</feature>
<reference evidence="3 4" key="1">
    <citation type="submission" date="2021-02" db="EMBL/GenBank/DDBJ databases">
        <title>Porcisia hertigi Genome sequencing and assembly.</title>
        <authorList>
            <person name="Almutairi H."/>
            <person name="Gatherer D."/>
        </authorList>
    </citation>
    <scope>NUCLEOTIDE SEQUENCE [LARGE SCALE GENOMIC DNA]</scope>
    <source>
        <strain evidence="3 4">C119</strain>
    </source>
</reference>
<feature type="compositionally biased region" description="Polar residues" evidence="2">
    <location>
        <begin position="1391"/>
        <end position="1405"/>
    </location>
</feature>
<keyword evidence="1" id="KW-0945">Host-virus interaction</keyword>